<dbReference type="PANTHER" id="PTHR43404:SF1">
    <property type="entry name" value="MNN4P"/>
    <property type="match status" value="1"/>
</dbReference>
<protein>
    <recommendedName>
        <fullName evidence="1">LicD/FKTN/FKRP nucleotidyltransferase domain-containing protein</fullName>
    </recommendedName>
</protein>
<accession>A0A7D9E396</accession>
<feature type="domain" description="LicD/FKTN/FKRP nucleotidyltransferase" evidence="1">
    <location>
        <begin position="131"/>
        <end position="176"/>
    </location>
</feature>
<proteinExistence type="predicted"/>
<keyword evidence="3" id="KW-1185">Reference proteome</keyword>
<dbReference type="Proteomes" id="UP001152795">
    <property type="component" value="Unassembled WGS sequence"/>
</dbReference>
<dbReference type="GO" id="GO:0009100">
    <property type="term" value="P:glycoprotein metabolic process"/>
    <property type="evidence" value="ECO:0007669"/>
    <property type="project" value="UniProtKB-ARBA"/>
</dbReference>
<dbReference type="EMBL" id="CACRXK020003451">
    <property type="protein sequence ID" value="CAB3998836.1"/>
    <property type="molecule type" value="Genomic_DNA"/>
</dbReference>
<organism evidence="2 3">
    <name type="scientific">Paramuricea clavata</name>
    <name type="common">Red gorgonian</name>
    <name type="synonym">Violescent sea-whip</name>
    <dbReference type="NCBI Taxonomy" id="317549"/>
    <lineage>
        <taxon>Eukaryota</taxon>
        <taxon>Metazoa</taxon>
        <taxon>Cnidaria</taxon>
        <taxon>Anthozoa</taxon>
        <taxon>Octocorallia</taxon>
        <taxon>Malacalcyonacea</taxon>
        <taxon>Plexauridae</taxon>
        <taxon>Paramuricea</taxon>
    </lineage>
</organism>
<evidence type="ECO:0000313" key="3">
    <source>
        <dbReference type="Proteomes" id="UP001152795"/>
    </source>
</evidence>
<dbReference type="PANTHER" id="PTHR43404">
    <property type="entry name" value="LIPOPOLYSACCHARIDE CHOLINEPHOSPHOTRANSFERASE LICD"/>
    <property type="match status" value="1"/>
</dbReference>
<gene>
    <name evidence="2" type="ORF">PACLA_8A046544</name>
</gene>
<dbReference type="Pfam" id="PF04991">
    <property type="entry name" value="LicD"/>
    <property type="match status" value="1"/>
</dbReference>
<comment type="caution">
    <text evidence="2">The sequence shown here is derived from an EMBL/GenBank/DDBJ whole genome shotgun (WGS) entry which is preliminary data.</text>
</comment>
<evidence type="ECO:0000259" key="1">
    <source>
        <dbReference type="Pfam" id="PF04991"/>
    </source>
</evidence>
<dbReference type="InterPro" id="IPR007074">
    <property type="entry name" value="LicD/FKTN/FKRP_NTP_transf"/>
</dbReference>
<name>A0A7D9E396_PARCT</name>
<evidence type="ECO:0000313" key="2">
    <source>
        <dbReference type="EMBL" id="CAB3998836.1"/>
    </source>
</evidence>
<sequence>MFRRAHLFLMFATFGICFLVAWRVGLFDRQPLRLVRTSTVSLQTLIRDVNKVLNESISVNQNLVKRAGPVKTVETKPITATPVPEQTLPPLTAEPQDRFYGKGCRTNRYRERLQKILHEWENIAKRRDITQYFICFGSFLGSVRNGDMVPYDSDMDVCMFRHDYHKLYPEESQRPVNLNDGKIHMLLQRHSPHPRANTPRKDCRGKIVRSVTDNCAILDPHGRLYLGALIYLDIFMLEDHGASFWDEYRDRIHPRDSILPVKPCKYLGLDTQCPNSAEMYLNVYYGKDYMKPHHLCRNGKWVQNMAGARAPFI</sequence>
<dbReference type="InterPro" id="IPR052942">
    <property type="entry name" value="LPS_cholinephosphotransferase"/>
</dbReference>
<reference evidence="2" key="1">
    <citation type="submission" date="2020-04" db="EMBL/GenBank/DDBJ databases">
        <authorList>
            <person name="Alioto T."/>
            <person name="Alioto T."/>
            <person name="Gomez Garrido J."/>
        </authorList>
    </citation>
    <scope>NUCLEOTIDE SEQUENCE</scope>
    <source>
        <strain evidence="2">A484AB</strain>
    </source>
</reference>
<dbReference type="AlphaFoldDB" id="A0A7D9E396"/>
<dbReference type="OrthoDB" id="444255at2759"/>